<organism evidence="7 8">
    <name type="scientific">Aeromicrobium endophyticum</name>
    <dbReference type="NCBI Taxonomy" id="2292704"/>
    <lineage>
        <taxon>Bacteria</taxon>
        <taxon>Bacillati</taxon>
        <taxon>Actinomycetota</taxon>
        <taxon>Actinomycetes</taxon>
        <taxon>Propionibacteriales</taxon>
        <taxon>Nocardioidaceae</taxon>
        <taxon>Aeromicrobium</taxon>
    </lineage>
</organism>
<dbReference type="Gene3D" id="3.40.190.10">
    <property type="entry name" value="Periplasmic binding protein-like II"/>
    <property type="match status" value="2"/>
</dbReference>
<dbReference type="AlphaFoldDB" id="A0A371P9W4"/>
<reference evidence="7 8" key="1">
    <citation type="submission" date="2018-08" db="EMBL/GenBank/DDBJ databases">
        <title>Aeromicrobium sp. M2KJ-4, whole genome shotgun sequence.</title>
        <authorList>
            <person name="Tuo L."/>
        </authorList>
    </citation>
    <scope>NUCLEOTIDE SEQUENCE [LARGE SCALE GENOMIC DNA]</scope>
    <source>
        <strain evidence="7 8">M2KJ-4</strain>
    </source>
</reference>
<keyword evidence="3" id="KW-0813">Transport</keyword>
<dbReference type="PANTHER" id="PTHR30368">
    <property type="entry name" value="SULFATE-BINDING PROTEIN"/>
    <property type="match status" value="1"/>
</dbReference>
<accession>A0A371P9W4</accession>
<dbReference type="Proteomes" id="UP000265581">
    <property type="component" value="Unassembled WGS sequence"/>
</dbReference>
<sequence>MRIFSRTSIATAVAVSVSAAVLGACGGGSDTAGGSTQLSLVAYSVPKAADGALEKAFAKTADGKGVTFKESYGASGDQSRAVVSGLKADITHFSLTPDTTRLVDKGLVAKDWDQTSTKGILSTSVVSIIVRKGNPKNIQSFADLAKPGIGIVTPNPGSSGSARWNILAAYQEQIANGASEADAEAYLKKVFANVKALPGSGRDATTAFQGGTGDVLLSYENEAIFARQQGEDIDYVIPKKNLLIQNPGAVTTKAPAAAKKFLAFGESAAGQKIFAQHGFRPVEGVSGVDIGDVKGANDPSDPFPAIDDLATIDETFGGWEATNKKFFDENDGIITKIIAASGKS</sequence>
<evidence type="ECO:0000256" key="1">
    <source>
        <dbReference type="ARBA" id="ARBA00004418"/>
    </source>
</evidence>
<dbReference type="PANTHER" id="PTHR30368:SF2">
    <property type="entry name" value="SULFATE-BINDING PROTEIN"/>
    <property type="match status" value="1"/>
</dbReference>
<keyword evidence="4 6" id="KW-0732">Signal</keyword>
<comment type="subcellular location">
    <subcellularLocation>
        <location evidence="1">Periplasm</location>
    </subcellularLocation>
</comment>
<proteinExistence type="inferred from homology"/>
<dbReference type="PROSITE" id="PS51257">
    <property type="entry name" value="PROKAR_LIPOPROTEIN"/>
    <property type="match status" value="1"/>
</dbReference>
<dbReference type="GO" id="GO:0140104">
    <property type="term" value="F:molecular carrier activity"/>
    <property type="evidence" value="ECO:0007669"/>
    <property type="project" value="InterPro"/>
</dbReference>
<dbReference type="EMBL" id="QUBR01000001">
    <property type="protein sequence ID" value="REK72276.1"/>
    <property type="molecule type" value="Genomic_DNA"/>
</dbReference>
<name>A0A371P9W4_9ACTN</name>
<evidence type="ECO:0000256" key="6">
    <source>
        <dbReference type="SAM" id="SignalP"/>
    </source>
</evidence>
<comment type="similarity">
    <text evidence="2">Belongs to the prokaryotic sulfate-binding protein family.</text>
</comment>
<comment type="caution">
    <text evidence="7">The sequence shown here is derived from an EMBL/GenBank/DDBJ whole genome shotgun (WGS) entry which is preliminary data.</text>
</comment>
<protein>
    <submittedName>
        <fullName evidence="7">Sulfate ABC transporter substrate-binding protein</fullName>
    </submittedName>
</protein>
<evidence type="ECO:0000313" key="7">
    <source>
        <dbReference type="EMBL" id="REK72276.1"/>
    </source>
</evidence>
<dbReference type="GO" id="GO:0042597">
    <property type="term" value="C:periplasmic space"/>
    <property type="evidence" value="ECO:0007669"/>
    <property type="project" value="UniProtKB-SubCell"/>
</dbReference>
<evidence type="ECO:0000256" key="2">
    <source>
        <dbReference type="ARBA" id="ARBA00006099"/>
    </source>
</evidence>
<dbReference type="InterPro" id="IPR005669">
    <property type="entry name" value="Thiosulph/SO4-bd"/>
</dbReference>
<evidence type="ECO:0000256" key="4">
    <source>
        <dbReference type="ARBA" id="ARBA00022729"/>
    </source>
</evidence>
<evidence type="ECO:0000256" key="3">
    <source>
        <dbReference type="ARBA" id="ARBA00022448"/>
    </source>
</evidence>
<gene>
    <name evidence="7" type="ORF">DX116_01130</name>
</gene>
<keyword evidence="8" id="KW-1185">Reference proteome</keyword>
<dbReference type="NCBIfam" id="TIGR00971">
    <property type="entry name" value="3a0106s03"/>
    <property type="match status" value="1"/>
</dbReference>
<keyword evidence="5" id="KW-0574">Periplasm</keyword>
<evidence type="ECO:0000313" key="8">
    <source>
        <dbReference type="Proteomes" id="UP000265581"/>
    </source>
</evidence>
<dbReference type="SUPFAM" id="SSF53850">
    <property type="entry name" value="Periplasmic binding protein-like II"/>
    <property type="match status" value="1"/>
</dbReference>
<dbReference type="GO" id="GO:1902358">
    <property type="term" value="P:sulfate transmembrane transport"/>
    <property type="evidence" value="ECO:0007669"/>
    <property type="project" value="InterPro"/>
</dbReference>
<dbReference type="RefSeq" id="WP_119702408.1">
    <property type="nucleotide sequence ID" value="NZ_JBHSOI010000001.1"/>
</dbReference>
<dbReference type="Pfam" id="PF13531">
    <property type="entry name" value="SBP_bac_11"/>
    <property type="match status" value="1"/>
</dbReference>
<feature type="signal peptide" evidence="6">
    <location>
        <begin position="1"/>
        <end position="19"/>
    </location>
</feature>
<dbReference type="OrthoDB" id="9802127at2"/>
<evidence type="ECO:0000256" key="5">
    <source>
        <dbReference type="ARBA" id="ARBA00022764"/>
    </source>
</evidence>
<feature type="chain" id="PRO_5016844968" evidence="6">
    <location>
        <begin position="20"/>
        <end position="344"/>
    </location>
</feature>